<comment type="subcellular location">
    <subcellularLocation>
        <location evidence="1 6">Membrane</location>
        <topology evidence="1 6">Multi-pass membrane protein</topology>
    </subcellularLocation>
</comment>
<dbReference type="AlphaFoldDB" id="A0AAV2H0X4"/>
<evidence type="ECO:0000313" key="7">
    <source>
        <dbReference type="EMBL" id="CAL1526447.1"/>
    </source>
</evidence>
<gene>
    <name evidence="7" type="ORF">GSLYS_00000624001</name>
</gene>
<dbReference type="Proteomes" id="UP001497497">
    <property type="component" value="Unassembled WGS sequence"/>
</dbReference>
<evidence type="ECO:0000256" key="5">
    <source>
        <dbReference type="ARBA" id="ARBA00023136"/>
    </source>
</evidence>
<evidence type="ECO:0000313" key="8">
    <source>
        <dbReference type="Proteomes" id="UP001497497"/>
    </source>
</evidence>
<evidence type="ECO:0000256" key="6">
    <source>
        <dbReference type="RuleBase" id="RU362006"/>
    </source>
</evidence>
<dbReference type="InterPro" id="IPR004345">
    <property type="entry name" value="TB2_DP1_HVA22"/>
</dbReference>
<organism evidence="7 8">
    <name type="scientific">Lymnaea stagnalis</name>
    <name type="common">Great pond snail</name>
    <name type="synonym">Helix stagnalis</name>
    <dbReference type="NCBI Taxonomy" id="6523"/>
    <lineage>
        <taxon>Eukaryota</taxon>
        <taxon>Metazoa</taxon>
        <taxon>Spiralia</taxon>
        <taxon>Lophotrochozoa</taxon>
        <taxon>Mollusca</taxon>
        <taxon>Gastropoda</taxon>
        <taxon>Heterobranchia</taxon>
        <taxon>Euthyneura</taxon>
        <taxon>Panpulmonata</taxon>
        <taxon>Hygrophila</taxon>
        <taxon>Lymnaeoidea</taxon>
        <taxon>Lymnaeidae</taxon>
        <taxon>Lymnaea</taxon>
    </lineage>
</organism>
<comment type="caution">
    <text evidence="7">The sequence shown here is derived from an EMBL/GenBank/DDBJ whole genome shotgun (WGS) entry which is preliminary data.</text>
</comment>
<comment type="similarity">
    <text evidence="2 6">Belongs to the DP1 family.</text>
</comment>
<keyword evidence="3 6" id="KW-0812">Transmembrane</keyword>
<accession>A0AAV2H0X4</accession>
<keyword evidence="4 6" id="KW-1133">Transmembrane helix</keyword>
<sequence length="221" mass="25771">MAAAISQHFEAFKARLDKVLHEKNKLNDYLEIIEKKTGVRRLYVALVFISIIIVWLMVGYGSQFLCNFIGFIYPAYASVKAIESHDKEDDTKWLTYWVVYSVFSLVEFFSDIFLFWIPFYWLLKCIFLVWCFMPVPWNGSHTLYYRFIRPFILRHQDRIDTALDKAKEAVNEVFSLALKGQSTKGSVSEGFNKYTKHAKDLAEEVAADELIRRATSSSKTD</sequence>
<reference evidence="7 8" key="1">
    <citation type="submission" date="2024-04" db="EMBL/GenBank/DDBJ databases">
        <authorList>
            <consortium name="Genoscope - CEA"/>
            <person name="William W."/>
        </authorList>
    </citation>
    <scope>NUCLEOTIDE SEQUENCE [LARGE SCALE GENOMIC DNA]</scope>
</reference>
<keyword evidence="8" id="KW-1185">Reference proteome</keyword>
<dbReference type="PANTHER" id="PTHR12300">
    <property type="entry name" value="HVA22-LIKE PROTEINS"/>
    <property type="match status" value="1"/>
</dbReference>
<evidence type="ECO:0000256" key="4">
    <source>
        <dbReference type="ARBA" id="ARBA00022989"/>
    </source>
</evidence>
<dbReference type="PANTHER" id="PTHR12300:SF161">
    <property type="entry name" value="RECEPTOR EXPRESSION-ENHANCING PROTEIN"/>
    <property type="match status" value="1"/>
</dbReference>
<feature type="transmembrane region" description="Helical" evidence="6">
    <location>
        <begin position="94"/>
        <end position="115"/>
    </location>
</feature>
<evidence type="ECO:0000256" key="3">
    <source>
        <dbReference type="ARBA" id="ARBA00022692"/>
    </source>
</evidence>
<dbReference type="Pfam" id="PF03134">
    <property type="entry name" value="TB2_DP1_HVA22"/>
    <property type="match status" value="1"/>
</dbReference>
<keyword evidence="5 6" id="KW-0472">Membrane</keyword>
<evidence type="ECO:0000256" key="2">
    <source>
        <dbReference type="ARBA" id="ARBA00008573"/>
    </source>
</evidence>
<proteinExistence type="inferred from homology"/>
<feature type="transmembrane region" description="Helical" evidence="6">
    <location>
        <begin position="121"/>
        <end position="139"/>
    </location>
</feature>
<feature type="transmembrane region" description="Helical" evidence="6">
    <location>
        <begin position="42"/>
        <end position="58"/>
    </location>
</feature>
<dbReference type="GO" id="GO:0016020">
    <property type="term" value="C:membrane"/>
    <property type="evidence" value="ECO:0007669"/>
    <property type="project" value="UniProtKB-SubCell"/>
</dbReference>
<evidence type="ECO:0000256" key="1">
    <source>
        <dbReference type="ARBA" id="ARBA00004141"/>
    </source>
</evidence>
<name>A0AAV2H0X4_LYMST</name>
<dbReference type="EMBL" id="CAXITT010000005">
    <property type="protein sequence ID" value="CAL1526447.1"/>
    <property type="molecule type" value="Genomic_DNA"/>
</dbReference>
<protein>
    <recommendedName>
        <fullName evidence="6">Receptor expression-enhancing protein</fullName>
    </recommendedName>
</protein>